<name>A0A4Q9DJ46_9BACL</name>
<proteinExistence type="predicted"/>
<sequence>MSFIMNTLTDEQILQRLLDADSLPEKTVTLSRLGVPVTLRGLTGKQVYHIRERCTERKERRGQTSERLDEEQFNVALIAAATVSPNWGDAKLLAKFQASGGEEVIKRILLAGELSALGDAVLDLSGFNTTLDELKNE</sequence>
<dbReference type="InterPro" id="IPR038559">
    <property type="entry name" value="XkdN-like_sf"/>
</dbReference>
<dbReference type="AlphaFoldDB" id="A0A4Q9DJ46"/>
<gene>
    <name evidence="1" type="ORF">EYB31_30165</name>
</gene>
<evidence type="ECO:0000313" key="2">
    <source>
        <dbReference type="Proteomes" id="UP000293142"/>
    </source>
</evidence>
<dbReference type="InterPro" id="IPR014986">
    <property type="entry name" value="XkdN-like"/>
</dbReference>
<protein>
    <recommendedName>
        <fullName evidence="3">XkdN-like protein</fullName>
    </recommendedName>
</protein>
<dbReference type="Proteomes" id="UP000293142">
    <property type="component" value="Unassembled WGS sequence"/>
</dbReference>
<keyword evidence="2" id="KW-1185">Reference proteome</keyword>
<reference evidence="1 2" key="1">
    <citation type="submission" date="2019-02" db="EMBL/GenBank/DDBJ databases">
        <title>Paenibacillus sp. nov., isolated from surface-sterilized tissue of Thalictrum simplex L.</title>
        <authorList>
            <person name="Tuo L."/>
        </authorList>
    </citation>
    <scope>NUCLEOTIDE SEQUENCE [LARGE SCALE GENOMIC DNA]</scope>
    <source>
        <strain evidence="1 2">N2SHLJ1</strain>
    </source>
</reference>
<accession>A0A4Q9DJ46</accession>
<dbReference type="Gene3D" id="3.30.2220.30">
    <property type="match status" value="1"/>
</dbReference>
<dbReference type="OrthoDB" id="1683304at2"/>
<dbReference type="EMBL" id="SIRE01000026">
    <property type="protein sequence ID" value="TBL71360.1"/>
    <property type="molecule type" value="Genomic_DNA"/>
</dbReference>
<organism evidence="1 2">
    <name type="scientific">Paenibacillus thalictri</name>
    <dbReference type="NCBI Taxonomy" id="2527873"/>
    <lineage>
        <taxon>Bacteria</taxon>
        <taxon>Bacillati</taxon>
        <taxon>Bacillota</taxon>
        <taxon>Bacilli</taxon>
        <taxon>Bacillales</taxon>
        <taxon>Paenibacillaceae</taxon>
        <taxon>Paenibacillus</taxon>
    </lineage>
</organism>
<comment type="caution">
    <text evidence="1">The sequence shown here is derived from an EMBL/GenBank/DDBJ whole genome shotgun (WGS) entry which is preliminary data.</text>
</comment>
<dbReference type="Pfam" id="PF08890">
    <property type="entry name" value="Phage_TAC_5"/>
    <property type="match status" value="1"/>
</dbReference>
<evidence type="ECO:0008006" key="3">
    <source>
        <dbReference type="Google" id="ProtNLM"/>
    </source>
</evidence>
<evidence type="ECO:0000313" key="1">
    <source>
        <dbReference type="EMBL" id="TBL71360.1"/>
    </source>
</evidence>